<feature type="chain" id="PRO_5016900364" description="Lipoprotein" evidence="2">
    <location>
        <begin position="30"/>
        <end position="107"/>
    </location>
</feature>
<gene>
    <name evidence="3" type="ORF">OZSIB_1784</name>
</gene>
<organism evidence="3 4">
    <name type="scientific">Candidatus Ozemobacter sibiricus</name>
    <dbReference type="NCBI Taxonomy" id="2268124"/>
    <lineage>
        <taxon>Bacteria</taxon>
        <taxon>Candidatus Ozemobacteria</taxon>
        <taxon>Candidatus Ozemobacterales</taxon>
        <taxon>Candidatus Ozemobacteraceae</taxon>
        <taxon>Candidatus Ozemobacter</taxon>
    </lineage>
</organism>
<feature type="compositionally biased region" description="Low complexity" evidence="1">
    <location>
        <begin position="59"/>
        <end position="91"/>
    </location>
</feature>
<proteinExistence type="predicted"/>
<evidence type="ECO:0000256" key="1">
    <source>
        <dbReference type="SAM" id="MobiDB-lite"/>
    </source>
</evidence>
<accession>A0A367ZJ44</accession>
<dbReference type="EMBL" id="QOQW01000027">
    <property type="protein sequence ID" value="RCK78135.1"/>
    <property type="molecule type" value="Genomic_DNA"/>
</dbReference>
<feature type="signal peptide" evidence="2">
    <location>
        <begin position="1"/>
        <end position="29"/>
    </location>
</feature>
<dbReference type="PROSITE" id="PS51257">
    <property type="entry name" value="PROKAR_LIPOPROTEIN"/>
    <property type="match status" value="1"/>
</dbReference>
<dbReference type="Proteomes" id="UP000252355">
    <property type="component" value="Unassembled WGS sequence"/>
</dbReference>
<evidence type="ECO:0008006" key="5">
    <source>
        <dbReference type="Google" id="ProtNLM"/>
    </source>
</evidence>
<reference evidence="3 4" key="1">
    <citation type="submission" date="2018-05" db="EMBL/GenBank/DDBJ databases">
        <title>A metagenomic window into the 2 km-deep terrestrial subsurface aquifer revealed taxonomically and functionally diverse microbial community comprising novel uncultured bacterial lineages.</title>
        <authorList>
            <person name="Kadnikov V.V."/>
            <person name="Mardanov A.V."/>
            <person name="Beletsky A.V."/>
            <person name="Banks D."/>
            <person name="Pimenov N.V."/>
            <person name="Frank Y.A."/>
            <person name="Karnachuk O.V."/>
            <person name="Ravin N.V."/>
        </authorList>
    </citation>
    <scope>NUCLEOTIDE SEQUENCE [LARGE SCALE GENOMIC DNA]</scope>
    <source>
        <strain evidence="3">BY5</strain>
    </source>
</reference>
<keyword evidence="2" id="KW-0732">Signal</keyword>
<evidence type="ECO:0000256" key="2">
    <source>
        <dbReference type="SAM" id="SignalP"/>
    </source>
</evidence>
<feature type="region of interest" description="Disordered" evidence="1">
    <location>
        <begin position="58"/>
        <end position="107"/>
    </location>
</feature>
<comment type="caution">
    <text evidence="3">The sequence shown here is derived from an EMBL/GenBank/DDBJ whole genome shotgun (WGS) entry which is preliminary data.</text>
</comment>
<evidence type="ECO:0000313" key="3">
    <source>
        <dbReference type="EMBL" id="RCK78135.1"/>
    </source>
</evidence>
<evidence type="ECO:0000313" key="4">
    <source>
        <dbReference type="Proteomes" id="UP000252355"/>
    </source>
</evidence>
<name>A0A367ZJ44_9BACT</name>
<sequence>MNRFKNGCRAIAFVLLLSMASMTLTGCNAAGILDFIQQVIPVVSNIISGIKGIIDQFKGSGSSSSGSGNTNSATGTSSISSPGSSTPSNTAIKEGDDAEAIPNSDKE</sequence>
<dbReference type="AlphaFoldDB" id="A0A367ZJ44"/>
<protein>
    <recommendedName>
        <fullName evidence="5">Lipoprotein</fullName>
    </recommendedName>
</protein>